<evidence type="ECO:0000313" key="6">
    <source>
        <dbReference type="EMBL" id="KAK9193506.1"/>
    </source>
</evidence>
<feature type="domain" description="BED-type" evidence="5">
    <location>
        <begin position="40"/>
        <end position="80"/>
    </location>
</feature>
<feature type="region of interest" description="Disordered" evidence="4">
    <location>
        <begin position="1"/>
        <end position="37"/>
    </location>
</feature>
<evidence type="ECO:0000313" key="7">
    <source>
        <dbReference type="Proteomes" id="UP001428341"/>
    </source>
</evidence>
<keyword evidence="7" id="KW-1185">Reference proteome</keyword>
<evidence type="ECO:0000256" key="4">
    <source>
        <dbReference type="SAM" id="MobiDB-lite"/>
    </source>
</evidence>
<accession>A0AAP0M1F3</accession>
<dbReference type="InterPro" id="IPR003656">
    <property type="entry name" value="Znf_BED"/>
</dbReference>
<dbReference type="GO" id="GO:0008270">
    <property type="term" value="F:zinc ion binding"/>
    <property type="evidence" value="ECO:0007669"/>
    <property type="project" value="UniProtKB-KW"/>
</dbReference>
<keyword evidence="2" id="KW-0863">Zinc-finger</keyword>
<dbReference type="AlphaFoldDB" id="A0AAP0M1F3"/>
<evidence type="ECO:0000256" key="3">
    <source>
        <dbReference type="ARBA" id="ARBA00022833"/>
    </source>
</evidence>
<keyword evidence="3" id="KW-0862">Zinc</keyword>
<dbReference type="Proteomes" id="UP001428341">
    <property type="component" value="Unassembled WGS sequence"/>
</dbReference>
<keyword evidence="1" id="KW-0479">Metal-binding</keyword>
<evidence type="ECO:0000256" key="1">
    <source>
        <dbReference type="ARBA" id="ARBA00022723"/>
    </source>
</evidence>
<proteinExistence type="predicted"/>
<feature type="compositionally biased region" description="Polar residues" evidence="4">
    <location>
        <begin position="1"/>
        <end position="26"/>
    </location>
</feature>
<dbReference type="GO" id="GO:0003677">
    <property type="term" value="F:DNA binding"/>
    <property type="evidence" value="ECO:0007669"/>
    <property type="project" value="InterPro"/>
</dbReference>
<gene>
    <name evidence="6" type="ORF">WN944_004203</name>
</gene>
<evidence type="ECO:0000259" key="5">
    <source>
        <dbReference type="Pfam" id="PF02892"/>
    </source>
</evidence>
<dbReference type="Pfam" id="PF02892">
    <property type="entry name" value="zf-BED"/>
    <property type="match status" value="1"/>
</dbReference>
<dbReference type="EMBL" id="JBCGBO010000006">
    <property type="protein sequence ID" value="KAK9193506.1"/>
    <property type="molecule type" value="Genomic_DNA"/>
</dbReference>
<comment type="caution">
    <text evidence="6">The sequence shown here is derived from an EMBL/GenBank/DDBJ whole genome shotgun (WGS) entry which is preliminary data.</text>
</comment>
<organism evidence="6 7">
    <name type="scientific">Citrus x changshan-huyou</name>
    <dbReference type="NCBI Taxonomy" id="2935761"/>
    <lineage>
        <taxon>Eukaryota</taxon>
        <taxon>Viridiplantae</taxon>
        <taxon>Streptophyta</taxon>
        <taxon>Embryophyta</taxon>
        <taxon>Tracheophyta</taxon>
        <taxon>Spermatophyta</taxon>
        <taxon>Magnoliopsida</taxon>
        <taxon>eudicotyledons</taxon>
        <taxon>Gunneridae</taxon>
        <taxon>Pentapetalae</taxon>
        <taxon>rosids</taxon>
        <taxon>malvids</taxon>
        <taxon>Sapindales</taxon>
        <taxon>Rutaceae</taxon>
        <taxon>Aurantioideae</taxon>
        <taxon>Citrus</taxon>
    </lineage>
</organism>
<name>A0AAP0M1F3_9ROSI</name>
<protein>
    <recommendedName>
        <fullName evidence="5">BED-type domain-containing protein</fullName>
    </recommendedName>
</protein>
<dbReference type="SMART" id="SM00614">
    <property type="entry name" value="ZnF_BED"/>
    <property type="match status" value="1"/>
</dbReference>
<evidence type="ECO:0000256" key="2">
    <source>
        <dbReference type="ARBA" id="ARBA00022771"/>
    </source>
</evidence>
<sequence length="162" mass="18122">MEANSSSNPGGVNISTPLTTDSAINTSDGNGKDGKGGKVSKVWEHCTKFGNGTKCKCNYCSKVYTYHSRFIETHTLWNHLCDSGSQNQSANAVIFPSELEKRSAIVDYRLAKNDLDFDIIRLIFITLLLVGVEQWFRETLFLTLLLAGVEQWFRETLPMHGI</sequence>
<reference evidence="6 7" key="1">
    <citation type="submission" date="2024-05" db="EMBL/GenBank/DDBJ databases">
        <title>Haplotype-resolved chromosome-level genome assembly of Huyou (Citrus changshanensis).</title>
        <authorList>
            <person name="Miao C."/>
            <person name="Chen W."/>
            <person name="Wu Y."/>
            <person name="Wang L."/>
            <person name="Zhao S."/>
            <person name="Grierson D."/>
            <person name="Xu C."/>
            <person name="Chen K."/>
        </authorList>
    </citation>
    <scope>NUCLEOTIDE SEQUENCE [LARGE SCALE GENOMIC DNA]</scope>
    <source>
        <strain evidence="6">01-14</strain>
        <tissue evidence="6">Leaf</tissue>
    </source>
</reference>